<evidence type="ECO:0000256" key="8">
    <source>
        <dbReference type="ARBA" id="ARBA00022989"/>
    </source>
</evidence>
<evidence type="ECO:0000256" key="9">
    <source>
        <dbReference type="ARBA" id="ARBA00023010"/>
    </source>
</evidence>
<reference evidence="13" key="1">
    <citation type="submission" date="2007-07" db="EMBL/GenBank/DDBJ databases">
        <title>Complete genome sequence of Campylobacter hominis ATCC BAA-381, a commensal isolated from the human gastrointestinal tract.</title>
        <authorList>
            <person name="Fouts D.E."/>
            <person name="Mongodin E.F."/>
            <person name="Puiu D."/>
            <person name="Sebastian Y."/>
            <person name="Miller W.G."/>
            <person name="Mandrell R.E."/>
            <person name="Nelson K.E."/>
        </authorList>
    </citation>
    <scope>NUCLEOTIDE SEQUENCE [LARGE SCALE GENOMIC DNA]</scope>
    <source>
        <strain evidence="13">ATCC BAA-381 / LMG 19568 / NCTC 13146 / CH001A</strain>
    </source>
</reference>
<dbReference type="STRING" id="360107.CHAB381_0477"/>
<dbReference type="HOGENOM" id="CLU_116157_5_2_7"/>
<evidence type="ECO:0000256" key="2">
    <source>
        <dbReference type="ARBA" id="ARBA00006742"/>
    </source>
</evidence>
<comment type="similarity">
    <text evidence="2">Belongs to the YajC family.</text>
</comment>
<dbReference type="PANTHER" id="PTHR33909:SF1">
    <property type="entry name" value="SEC TRANSLOCON ACCESSORY COMPLEX SUBUNIT YAJC"/>
    <property type="match status" value="1"/>
</dbReference>
<dbReference type="RefSeq" id="WP_012108350.1">
    <property type="nucleotide sequence ID" value="NC_009714.1"/>
</dbReference>
<dbReference type="OrthoDB" id="9811406at2"/>
<keyword evidence="6 11" id="KW-0812">Transmembrane</keyword>
<name>A7I0M4_CAMHC</name>
<evidence type="ECO:0000256" key="3">
    <source>
        <dbReference type="ARBA" id="ARBA00014962"/>
    </source>
</evidence>
<dbReference type="InterPro" id="IPR003849">
    <property type="entry name" value="Preprotein_translocase_YajC"/>
</dbReference>
<evidence type="ECO:0000256" key="11">
    <source>
        <dbReference type="SAM" id="Phobius"/>
    </source>
</evidence>
<feature type="transmembrane region" description="Helical" evidence="11">
    <location>
        <begin position="6"/>
        <end position="25"/>
    </location>
</feature>
<dbReference type="GO" id="GO:0005886">
    <property type="term" value="C:plasma membrane"/>
    <property type="evidence" value="ECO:0007669"/>
    <property type="project" value="UniProtKB-SubCell"/>
</dbReference>
<dbReference type="eggNOG" id="COG1862">
    <property type="taxonomic scope" value="Bacteria"/>
</dbReference>
<evidence type="ECO:0000256" key="5">
    <source>
        <dbReference type="ARBA" id="ARBA00022475"/>
    </source>
</evidence>
<dbReference type="Pfam" id="PF02699">
    <property type="entry name" value="YajC"/>
    <property type="match status" value="1"/>
</dbReference>
<organism evidence="12 13">
    <name type="scientific">Campylobacter hominis (strain ATCC BAA-381 / DSM 21671 / CCUG 45161 / LMG 19568 / NCTC 13146 / CH001A)</name>
    <dbReference type="NCBI Taxonomy" id="360107"/>
    <lineage>
        <taxon>Bacteria</taxon>
        <taxon>Pseudomonadati</taxon>
        <taxon>Campylobacterota</taxon>
        <taxon>Epsilonproteobacteria</taxon>
        <taxon>Campylobacterales</taxon>
        <taxon>Campylobacteraceae</taxon>
        <taxon>Campylobacter</taxon>
    </lineage>
</organism>
<evidence type="ECO:0000256" key="6">
    <source>
        <dbReference type="ARBA" id="ARBA00022692"/>
    </source>
</evidence>
<dbReference type="EMBL" id="CP000776">
    <property type="protein sequence ID" value="ABS51995.1"/>
    <property type="molecule type" value="Genomic_DNA"/>
</dbReference>
<keyword evidence="10 11" id="KW-0472">Membrane</keyword>
<keyword evidence="5" id="KW-1003">Cell membrane</keyword>
<evidence type="ECO:0000313" key="12">
    <source>
        <dbReference type="EMBL" id="ABS51995.1"/>
    </source>
</evidence>
<keyword evidence="7" id="KW-0653">Protein transport</keyword>
<dbReference type="AlphaFoldDB" id="A7I0M4"/>
<dbReference type="NCBIfam" id="TIGR00739">
    <property type="entry name" value="yajC"/>
    <property type="match status" value="1"/>
</dbReference>
<dbReference type="PANTHER" id="PTHR33909">
    <property type="entry name" value="SEC TRANSLOCON ACCESSORY COMPLEX SUBUNIT YAJC"/>
    <property type="match status" value="1"/>
</dbReference>
<comment type="subcellular location">
    <subcellularLocation>
        <location evidence="1">Cell membrane</location>
        <topology evidence="1">Single-pass membrane protein</topology>
    </subcellularLocation>
</comment>
<dbReference type="KEGG" id="cha:CHAB381_0477"/>
<dbReference type="PRINTS" id="PR01853">
    <property type="entry name" value="YAJCTRNLCASE"/>
</dbReference>
<evidence type="ECO:0000256" key="1">
    <source>
        <dbReference type="ARBA" id="ARBA00004162"/>
    </source>
</evidence>
<dbReference type="GO" id="GO:0015031">
    <property type="term" value="P:protein transport"/>
    <property type="evidence" value="ECO:0007669"/>
    <property type="project" value="UniProtKB-KW"/>
</dbReference>
<keyword evidence="13" id="KW-1185">Reference proteome</keyword>
<evidence type="ECO:0000256" key="10">
    <source>
        <dbReference type="ARBA" id="ARBA00023136"/>
    </source>
</evidence>
<evidence type="ECO:0000256" key="7">
    <source>
        <dbReference type="ARBA" id="ARBA00022927"/>
    </source>
</evidence>
<evidence type="ECO:0000256" key="4">
    <source>
        <dbReference type="ARBA" id="ARBA00022448"/>
    </source>
</evidence>
<protein>
    <recommendedName>
        <fullName evidence="3">Sec translocon accessory complex subunit YajC</fullName>
    </recommendedName>
</protein>
<keyword evidence="9" id="KW-0811">Translocation</keyword>
<keyword evidence="8 11" id="KW-1133">Transmembrane helix</keyword>
<dbReference type="Proteomes" id="UP000002407">
    <property type="component" value="Chromosome"/>
</dbReference>
<keyword evidence="4" id="KW-0813">Transport</keyword>
<gene>
    <name evidence="12" type="primary">yajC</name>
    <name evidence="12" type="ordered locus">CHAB381_0477</name>
</gene>
<sequence>MQQGSVLGSLLPLIVLFAIFYFLLIRPQQKQAKAHKAMIDALAKGDKLVTNGGFKATVVKVAEGDFITVKLNDDTIVELDRNFVAKKIDE</sequence>
<proteinExistence type="inferred from homology"/>
<dbReference type="SMART" id="SM01323">
    <property type="entry name" value="YajC"/>
    <property type="match status" value="1"/>
</dbReference>
<accession>A7I0M4</accession>
<evidence type="ECO:0000313" key="13">
    <source>
        <dbReference type="Proteomes" id="UP000002407"/>
    </source>
</evidence>